<dbReference type="GO" id="GO:0071035">
    <property type="term" value="P:nuclear polyadenylation-dependent rRNA catabolic process"/>
    <property type="evidence" value="ECO:0007669"/>
    <property type="project" value="TreeGrafter"/>
</dbReference>
<feature type="domain" description="RRP4 S1" evidence="12">
    <location>
        <begin position="348"/>
        <end position="419"/>
    </location>
</feature>
<dbReference type="Gene3D" id="2.40.50.100">
    <property type="match status" value="1"/>
</dbReference>
<evidence type="ECO:0000256" key="2">
    <source>
        <dbReference type="ARBA" id="ARBA00009155"/>
    </source>
</evidence>
<feature type="compositionally biased region" description="Low complexity" evidence="8">
    <location>
        <begin position="242"/>
        <end position="255"/>
    </location>
</feature>
<dbReference type="Gene3D" id="2.40.50.140">
    <property type="entry name" value="Nucleic acid-binding proteins"/>
    <property type="match status" value="1"/>
</dbReference>
<dbReference type="GO" id="GO:0071051">
    <property type="term" value="P:poly(A)-dependent snoRNA 3'-end processing"/>
    <property type="evidence" value="ECO:0007669"/>
    <property type="project" value="TreeGrafter"/>
</dbReference>
<dbReference type="GO" id="GO:0003723">
    <property type="term" value="F:RNA binding"/>
    <property type="evidence" value="ECO:0007669"/>
    <property type="project" value="UniProtKB-KW"/>
</dbReference>
<sequence>MEEIIDALRKSVGIIIEWQFTLDSLAIAASGYQRDLRQIANMLKAIAFILIVIILPIVLLRFLRADLQQTMINAKNQQSKGSETENAGVGGKAAEVDIGSSSGDNIERKQKKDTGSDTNNVKSDYSEGSEKSYVHTREDETEEEVLENELEDDSEFMEVYIHRRKGSSKAKARTFNPVSSAAASNRSSPKSADEPLTRTQKKNIAKAAKLKEEAKIRAETQEARLLQHKKELERERIKEFVKQNPPNKQTNNKKTGPTASLDEGGHLRRDKDDVEMPDADFGDEEQEREVLNFGNTIMVTPGQLITSDPQYMKGHGTYPLPQDLMLSSVAGIIERVNKLVSVRPLHTRYTGDIGDLVIGRITEVTQKRWKVDINSRQDGVLQLSSINLPGGVQRRKTEEDELQMRKFFIEGDLLVAEIHAFFQDGAANLHTRSSKYGKLRNGSFINVPPSLVQRCKTHFHTLPCGIDVILGLNGYIWVCKHSAHNPNDSGGSRINTHSSMIINNISNNVDVDAIYSSQNEPIDDSTREKIARVCNCINVLSQKFIYINDTAIADAYDASLKFHVRELRHLNVIDEIASIVVAKVTSLKTGLFQ</sequence>
<keyword evidence="9" id="KW-1133">Transmembrane helix</keyword>
<dbReference type="CDD" id="cd22525">
    <property type="entry name" value="KH-I_Rrp4_eukar"/>
    <property type="match status" value="1"/>
</dbReference>
<keyword evidence="9" id="KW-0812">Transmembrane</keyword>
<gene>
    <name evidence="13" type="ORF">ALEPTO_LOCUS1264</name>
</gene>
<reference evidence="13" key="1">
    <citation type="submission" date="2021-06" db="EMBL/GenBank/DDBJ databases">
        <authorList>
            <person name="Kallberg Y."/>
            <person name="Tangrot J."/>
            <person name="Rosling A."/>
        </authorList>
    </citation>
    <scope>NUCLEOTIDE SEQUENCE</scope>
    <source>
        <strain evidence="13">FL130A</strain>
    </source>
</reference>
<evidence type="ECO:0000256" key="6">
    <source>
        <dbReference type="ARBA" id="ARBA00023242"/>
    </source>
</evidence>
<evidence type="ECO:0000256" key="7">
    <source>
        <dbReference type="SAM" id="Coils"/>
    </source>
</evidence>
<comment type="subcellular location">
    <subcellularLocation>
        <location evidence="1">Nucleus</location>
    </subcellularLocation>
</comment>
<feature type="compositionally biased region" description="Polar residues" evidence="8">
    <location>
        <begin position="75"/>
        <end position="85"/>
    </location>
</feature>
<keyword evidence="9" id="KW-0472">Membrane</keyword>
<dbReference type="GO" id="GO:0034475">
    <property type="term" value="P:U4 snRNA 3'-end processing"/>
    <property type="evidence" value="ECO:0007669"/>
    <property type="project" value="TreeGrafter"/>
</dbReference>
<keyword evidence="4" id="KW-0271">Exosome</keyword>
<name>A0A9N8YY70_9GLOM</name>
<feature type="domain" description="Exosome complex component N-terminal" evidence="10">
    <location>
        <begin position="298"/>
        <end position="336"/>
    </location>
</feature>
<dbReference type="GO" id="GO:0071034">
    <property type="term" value="P:CUT catabolic process"/>
    <property type="evidence" value="ECO:0007669"/>
    <property type="project" value="TreeGrafter"/>
</dbReference>
<evidence type="ECO:0000259" key="12">
    <source>
        <dbReference type="Pfam" id="PF21266"/>
    </source>
</evidence>
<evidence type="ECO:0000313" key="13">
    <source>
        <dbReference type="EMBL" id="CAG8455612.1"/>
    </source>
</evidence>
<proteinExistence type="inferred from homology"/>
<keyword evidence="3" id="KW-0698">rRNA processing</keyword>
<feature type="compositionally biased region" description="Basic and acidic residues" evidence="8">
    <location>
        <begin position="105"/>
        <end position="115"/>
    </location>
</feature>
<feature type="compositionally biased region" description="Basic and acidic residues" evidence="8">
    <location>
        <begin position="263"/>
        <end position="274"/>
    </location>
</feature>
<evidence type="ECO:0000259" key="11">
    <source>
        <dbReference type="Pfam" id="PF15985"/>
    </source>
</evidence>
<dbReference type="InterPro" id="IPR048565">
    <property type="entry name" value="S1_RRP4"/>
</dbReference>
<keyword evidence="14" id="KW-1185">Reference proteome</keyword>
<dbReference type="Pfam" id="PF15985">
    <property type="entry name" value="KH_6"/>
    <property type="match status" value="1"/>
</dbReference>
<organism evidence="13 14">
    <name type="scientific">Ambispora leptoticha</name>
    <dbReference type="NCBI Taxonomy" id="144679"/>
    <lineage>
        <taxon>Eukaryota</taxon>
        <taxon>Fungi</taxon>
        <taxon>Fungi incertae sedis</taxon>
        <taxon>Mucoromycota</taxon>
        <taxon>Glomeromycotina</taxon>
        <taxon>Glomeromycetes</taxon>
        <taxon>Archaeosporales</taxon>
        <taxon>Ambisporaceae</taxon>
        <taxon>Ambispora</taxon>
    </lineage>
</organism>
<dbReference type="InterPro" id="IPR012340">
    <property type="entry name" value="NA-bd_OB-fold"/>
</dbReference>
<dbReference type="PANTHER" id="PTHR21321">
    <property type="entry name" value="PNAS-3 RELATED"/>
    <property type="match status" value="1"/>
</dbReference>
<dbReference type="InterPro" id="IPR026699">
    <property type="entry name" value="Exosome_RNA_bind1/RRP40/RRP4"/>
</dbReference>
<feature type="compositionally biased region" description="Basic and acidic residues" evidence="8">
    <location>
        <begin position="124"/>
        <end position="138"/>
    </location>
</feature>
<dbReference type="OrthoDB" id="1650at2759"/>
<dbReference type="GO" id="GO:0000176">
    <property type="term" value="C:nuclear exosome (RNase complex)"/>
    <property type="evidence" value="ECO:0007669"/>
    <property type="project" value="TreeGrafter"/>
</dbReference>
<keyword evidence="5" id="KW-0694">RNA-binding</keyword>
<evidence type="ECO:0000256" key="3">
    <source>
        <dbReference type="ARBA" id="ARBA00022552"/>
    </source>
</evidence>
<feature type="domain" description="K Homology" evidence="11">
    <location>
        <begin position="442"/>
        <end position="483"/>
    </location>
</feature>
<dbReference type="Proteomes" id="UP000789508">
    <property type="component" value="Unassembled WGS sequence"/>
</dbReference>
<evidence type="ECO:0000256" key="8">
    <source>
        <dbReference type="SAM" id="MobiDB-lite"/>
    </source>
</evidence>
<dbReference type="Pfam" id="PF14382">
    <property type="entry name" value="ECR1_N"/>
    <property type="match status" value="1"/>
</dbReference>
<comment type="similarity">
    <text evidence="2">Belongs to the RRP4 family.</text>
</comment>
<dbReference type="EMBL" id="CAJVPS010000127">
    <property type="protein sequence ID" value="CAG8455612.1"/>
    <property type="molecule type" value="Genomic_DNA"/>
</dbReference>
<comment type="caution">
    <text evidence="13">The sequence shown here is derived from an EMBL/GenBank/DDBJ whole genome shotgun (WGS) entry which is preliminary data.</text>
</comment>
<dbReference type="FunFam" id="2.40.50.140:FF:000038">
    <property type="entry name" value="Exosome complex component RRP4"/>
    <property type="match status" value="1"/>
</dbReference>
<dbReference type="InterPro" id="IPR004088">
    <property type="entry name" value="KH_dom_type_1"/>
</dbReference>
<accession>A0A9N8YY70</accession>
<dbReference type="GO" id="GO:0000467">
    <property type="term" value="P:exonucleolytic trimming to generate mature 3'-end of 5.8S rRNA from tricistronic rRNA transcript (SSU-rRNA, 5.8S rRNA, LSU-rRNA)"/>
    <property type="evidence" value="ECO:0007669"/>
    <property type="project" value="TreeGrafter"/>
</dbReference>
<dbReference type="GO" id="GO:0000177">
    <property type="term" value="C:cytoplasmic exosome (RNase complex)"/>
    <property type="evidence" value="ECO:0007669"/>
    <property type="project" value="TreeGrafter"/>
</dbReference>
<dbReference type="AlphaFoldDB" id="A0A9N8YY70"/>
<feature type="region of interest" description="Disordered" evidence="8">
    <location>
        <begin position="164"/>
        <end position="200"/>
    </location>
</feature>
<evidence type="ECO:0000313" key="14">
    <source>
        <dbReference type="Proteomes" id="UP000789508"/>
    </source>
</evidence>
<feature type="region of interest" description="Disordered" evidence="8">
    <location>
        <begin position="239"/>
        <end position="283"/>
    </location>
</feature>
<evidence type="ECO:0000256" key="5">
    <source>
        <dbReference type="ARBA" id="ARBA00022884"/>
    </source>
</evidence>
<dbReference type="SUPFAM" id="SSF110324">
    <property type="entry name" value="Ribosomal L27 protein-like"/>
    <property type="match status" value="1"/>
</dbReference>
<evidence type="ECO:0000256" key="9">
    <source>
        <dbReference type="SAM" id="Phobius"/>
    </source>
</evidence>
<feature type="coiled-coil region" evidence="7">
    <location>
        <begin position="204"/>
        <end position="238"/>
    </location>
</feature>
<dbReference type="InterPro" id="IPR025721">
    <property type="entry name" value="Exosome_cplx_N_dom"/>
</dbReference>
<keyword evidence="7" id="KW-0175">Coiled coil</keyword>
<feature type="region of interest" description="Disordered" evidence="8">
    <location>
        <begin position="75"/>
        <end position="150"/>
    </location>
</feature>
<evidence type="ECO:0000256" key="1">
    <source>
        <dbReference type="ARBA" id="ARBA00004123"/>
    </source>
</evidence>
<protein>
    <submittedName>
        <fullName evidence="13">11475_t:CDS:1</fullName>
    </submittedName>
</protein>
<evidence type="ECO:0000256" key="4">
    <source>
        <dbReference type="ARBA" id="ARBA00022835"/>
    </source>
</evidence>
<feature type="compositionally biased region" description="Polar residues" evidence="8">
    <location>
        <begin position="176"/>
        <end position="190"/>
    </location>
</feature>
<dbReference type="GO" id="GO:0071038">
    <property type="term" value="P:TRAMP-dependent tRNA surveillance pathway"/>
    <property type="evidence" value="ECO:0007669"/>
    <property type="project" value="TreeGrafter"/>
</dbReference>
<feature type="transmembrane region" description="Helical" evidence="9">
    <location>
        <begin position="42"/>
        <end position="63"/>
    </location>
</feature>
<dbReference type="SUPFAM" id="SSF54791">
    <property type="entry name" value="Eukaryotic type KH-domain (KH-domain type I)"/>
    <property type="match status" value="1"/>
</dbReference>
<keyword evidence="6" id="KW-0539">Nucleus</keyword>
<dbReference type="CDD" id="cd05789">
    <property type="entry name" value="S1_Rrp4"/>
    <property type="match status" value="1"/>
</dbReference>
<dbReference type="InterPro" id="IPR036612">
    <property type="entry name" value="KH_dom_type_1_sf"/>
</dbReference>
<evidence type="ECO:0000259" key="10">
    <source>
        <dbReference type="Pfam" id="PF14382"/>
    </source>
</evidence>
<dbReference type="PANTHER" id="PTHR21321:SF4">
    <property type="entry name" value="EXOSOME COMPLEX COMPONENT RRP4"/>
    <property type="match status" value="1"/>
</dbReference>
<dbReference type="Pfam" id="PF21266">
    <property type="entry name" value="S1_RRP4"/>
    <property type="match status" value="1"/>
</dbReference>
<dbReference type="GO" id="GO:0071028">
    <property type="term" value="P:nuclear mRNA surveillance"/>
    <property type="evidence" value="ECO:0007669"/>
    <property type="project" value="UniProtKB-ARBA"/>
</dbReference>
<dbReference type="SUPFAM" id="SSF50249">
    <property type="entry name" value="Nucleic acid-binding proteins"/>
    <property type="match status" value="1"/>
</dbReference>
<feature type="compositionally biased region" description="Acidic residues" evidence="8">
    <location>
        <begin position="139"/>
        <end position="150"/>
    </location>
</feature>